<comment type="caution">
    <text evidence="2">The sequence shown here is derived from an EMBL/GenBank/DDBJ whole genome shotgun (WGS) entry which is preliminary data.</text>
</comment>
<reference evidence="2" key="2">
    <citation type="journal article" date="2021" name="Front. Microbiol.">
        <title>Aerobic Denitrification and Heterotrophic Sulfur Oxidation in the Genus Halomonas Revealed by Six Novel Species Characterizations and Genome-Based Analysis.</title>
        <authorList>
            <person name="Wang L."/>
            <person name="Shao Z."/>
        </authorList>
    </citation>
    <scope>NUCLEOTIDE SEQUENCE</scope>
    <source>
        <strain evidence="2">MCCC 1A05776</strain>
    </source>
</reference>
<dbReference type="EMBL" id="JABFTS010000006">
    <property type="protein sequence ID" value="MCE8052617.1"/>
    <property type="molecule type" value="Genomic_DNA"/>
</dbReference>
<accession>A0AAW4YWK0</accession>
<protein>
    <submittedName>
        <fullName evidence="2">Uncharacterized protein</fullName>
    </submittedName>
</protein>
<reference evidence="2" key="1">
    <citation type="submission" date="2020-05" db="EMBL/GenBank/DDBJ databases">
        <authorList>
            <person name="Wang L."/>
            <person name="Shao Z."/>
        </authorList>
    </citation>
    <scope>NUCLEOTIDE SEQUENCE</scope>
    <source>
        <strain evidence="2">MCCC 1A05776</strain>
    </source>
</reference>
<feature type="region of interest" description="Disordered" evidence="1">
    <location>
        <begin position="100"/>
        <end position="127"/>
    </location>
</feature>
<evidence type="ECO:0000313" key="2">
    <source>
        <dbReference type="EMBL" id="MCE8052617.1"/>
    </source>
</evidence>
<proteinExistence type="predicted"/>
<feature type="compositionally biased region" description="Polar residues" evidence="1">
    <location>
        <begin position="106"/>
        <end position="127"/>
    </location>
</feature>
<sequence length="127" mass="13880">MNTRNAARASTGEAQRQRPMGKHAMLTALFFGVVWCAPVVALGEGEISLAEEAITEANIAAWQELDAAHLDDVRGRYVPSSKLELDQPWGVILWDESRGGLASGSGERQSQAGDNQQRQSMRTETIR</sequence>
<gene>
    <name evidence="2" type="ORF">HOP61_15070</name>
</gene>
<evidence type="ECO:0000313" key="3">
    <source>
        <dbReference type="Proteomes" id="UP001320178"/>
    </source>
</evidence>
<dbReference type="RefSeq" id="WP_234239945.1">
    <property type="nucleotide sequence ID" value="NZ_JABFTS010000006.1"/>
</dbReference>
<evidence type="ECO:0000256" key="1">
    <source>
        <dbReference type="SAM" id="MobiDB-lite"/>
    </source>
</evidence>
<name>A0AAW4YWK0_9GAMM</name>
<dbReference type="AlphaFoldDB" id="A0AAW4YWK0"/>
<dbReference type="Proteomes" id="UP001320178">
    <property type="component" value="Unassembled WGS sequence"/>
</dbReference>
<organism evidence="2 3">
    <name type="scientific">Billgrantia desiderata</name>
    <dbReference type="NCBI Taxonomy" id="52021"/>
    <lineage>
        <taxon>Bacteria</taxon>
        <taxon>Pseudomonadati</taxon>
        <taxon>Pseudomonadota</taxon>
        <taxon>Gammaproteobacteria</taxon>
        <taxon>Oceanospirillales</taxon>
        <taxon>Halomonadaceae</taxon>
        <taxon>Billgrantia</taxon>
    </lineage>
</organism>